<evidence type="ECO:0000313" key="1">
    <source>
        <dbReference type="EMBL" id="CUG80224.1"/>
    </source>
</evidence>
<proteinExistence type="predicted"/>
<gene>
    <name evidence="1" type="ORF">BSAL_86360</name>
</gene>
<evidence type="ECO:0000313" key="2">
    <source>
        <dbReference type="Proteomes" id="UP000051952"/>
    </source>
</evidence>
<reference evidence="2" key="1">
    <citation type="submission" date="2015-09" db="EMBL/GenBank/DDBJ databases">
        <authorList>
            <consortium name="Pathogen Informatics"/>
        </authorList>
    </citation>
    <scope>NUCLEOTIDE SEQUENCE [LARGE SCALE GENOMIC DNA]</scope>
    <source>
        <strain evidence="2">Lake Konstanz</strain>
    </source>
</reference>
<name>A0A0S4J534_BODSA</name>
<dbReference type="EMBL" id="CYKH01001047">
    <property type="protein sequence ID" value="CUG80224.1"/>
    <property type="molecule type" value="Genomic_DNA"/>
</dbReference>
<dbReference type="Proteomes" id="UP000051952">
    <property type="component" value="Unassembled WGS sequence"/>
</dbReference>
<protein>
    <submittedName>
        <fullName evidence="1">Uncharacterized protein</fullName>
    </submittedName>
</protein>
<dbReference type="VEuPathDB" id="TriTrypDB:BSAL_86360"/>
<organism evidence="1 2">
    <name type="scientific">Bodo saltans</name>
    <name type="common">Flagellated protozoan</name>
    <dbReference type="NCBI Taxonomy" id="75058"/>
    <lineage>
        <taxon>Eukaryota</taxon>
        <taxon>Discoba</taxon>
        <taxon>Euglenozoa</taxon>
        <taxon>Kinetoplastea</taxon>
        <taxon>Metakinetoplastina</taxon>
        <taxon>Eubodonida</taxon>
        <taxon>Bodonidae</taxon>
        <taxon>Bodo</taxon>
    </lineage>
</organism>
<keyword evidence="2" id="KW-1185">Reference proteome</keyword>
<dbReference type="AlphaFoldDB" id="A0A0S4J534"/>
<sequence length="75" mass="8414">MGVCRAFTATVLAQQRASIRSRLARKESRFCVRYKRSCTSWIFLYSLLTASPQHPRKSYGVSYGFGVRGSEDGGC</sequence>
<accession>A0A0S4J534</accession>